<gene>
    <name evidence="1" type="ORF">SETTUDRAFT_34376</name>
</gene>
<reference evidence="1 2" key="1">
    <citation type="journal article" date="2012" name="PLoS Pathog.">
        <title>Diverse lifestyles and strategies of plant pathogenesis encoded in the genomes of eighteen Dothideomycetes fungi.</title>
        <authorList>
            <person name="Ohm R.A."/>
            <person name="Feau N."/>
            <person name="Henrissat B."/>
            <person name="Schoch C.L."/>
            <person name="Horwitz B.A."/>
            <person name="Barry K.W."/>
            <person name="Condon B.J."/>
            <person name="Copeland A.C."/>
            <person name="Dhillon B."/>
            <person name="Glaser F."/>
            <person name="Hesse C.N."/>
            <person name="Kosti I."/>
            <person name="LaButti K."/>
            <person name="Lindquist E.A."/>
            <person name="Lucas S."/>
            <person name="Salamov A.A."/>
            <person name="Bradshaw R.E."/>
            <person name="Ciuffetti L."/>
            <person name="Hamelin R.C."/>
            <person name="Kema G.H.J."/>
            <person name="Lawrence C."/>
            <person name="Scott J.A."/>
            <person name="Spatafora J.W."/>
            <person name="Turgeon B.G."/>
            <person name="de Wit P.J.G.M."/>
            <person name="Zhong S."/>
            <person name="Goodwin S.B."/>
            <person name="Grigoriev I.V."/>
        </authorList>
    </citation>
    <scope>NUCLEOTIDE SEQUENCE [LARGE SCALE GENOMIC DNA]</scope>
    <source>
        <strain evidence="2">28A</strain>
    </source>
</reference>
<keyword evidence="2" id="KW-1185">Reference proteome</keyword>
<protein>
    <submittedName>
        <fullName evidence="1">Uncharacterized protein</fullName>
    </submittedName>
</protein>
<dbReference type="Proteomes" id="UP000016935">
    <property type="component" value="Unassembled WGS sequence"/>
</dbReference>
<dbReference type="HOGENOM" id="CLU_2211606_0_0_1"/>
<proteinExistence type="predicted"/>
<evidence type="ECO:0000313" key="2">
    <source>
        <dbReference type="Proteomes" id="UP000016935"/>
    </source>
</evidence>
<dbReference type="EMBL" id="KB908844">
    <property type="protein sequence ID" value="EOA82850.1"/>
    <property type="molecule type" value="Genomic_DNA"/>
</dbReference>
<dbReference type="GeneID" id="19403906"/>
<dbReference type="RefSeq" id="XP_008029475.1">
    <property type="nucleotide sequence ID" value="XM_008031284.1"/>
</dbReference>
<sequence length="107" mass="11695">MAAATSTPRRCKMVAHLSMCRERPWPPALRPYAVLDMSTSSRSGLASVMDVEPRHALANGGAAPLVLPNVNPHDADYAHVPLAPAKPSFRYTHHCPPETLYITQRVP</sequence>
<dbReference type="AlphaFoldDB" id="R0IBQ7"/>
<accession>R0IBQ7</accession>
<name>R0IBQ7_EXST2</name>
<reference evidence="1 2" key="2">
    <citation type="journal article" date="2013" name="PLoS Genet.">
        <title>Comparative genome structure, secondary metabolite, and effector coding capacity across Cochliobolus pathogens.</title>
        <authorList>
            <person name="Condon B.J."/>
            <person name="Leng Y."/>
            <person name="Wu D."/>
            <person name="Bushley K.E."/>
            <person name="Ohm R.A."/>
            <person name="Otillar R."/>
            <person name="Martin J."/>
            <person name="Schackwitz W."/>
            <person name="Grimwood J."/>
            <person name="MohdZainudin N."/>
            <person name="Xue C."/>
            <person name="Wang R."/>
            <person name="Manning V.A."/>
            <person name="Dhillon B."/>
            <person name="Tu Z.J."/>
            <person name="Steffenson B.J."/>
            <person name="Salamov A."/>
            <person name="Sun H."/>
            <person name="Lowry S."/>
            <person name="LaButti K."/>
            <person name="Han J."/>
            <person name="Copeland A."/>
            <person name="Lindquist E."/>
            <person name="Barry K."/>
            <person name="Schmutz J."/>
            <person name="Baker S.E."/>
            <person name="Ciuffetti L.M."/>
            <person name="Grigoriev I.V."/>
            <person name="Zhong S."/>
            <person name="Turgeon B.G."/>
        </authorList>
    </citation>
    <scope>NUCLEOTIDE SEQUENCE [LARGE SCALE GENOMIC DNA]</scope>
    <source>
        <strain evidence="2">28A</strain>
    </source>
</reference>
<evidence type="ECO:0000313" key="1">
    <source>
        <dbReference type="EMBL" id="EOA82850.1"/>
    </source>
</evidence>
<organism evidence="1 2">
    <name type="scientific">Exserohilum turcicum (strain 28A)</name>
    <name type="common">Northern leaf blight fungus</name>
    <name type="synonym">Setosphaeria turcica</name>
    <dbReference type="NCBI Taxonomy" id="671987"/>
    <lineage>
        <taxon>Eukaryota</taxon>
        <taxon>Fungi</taxon>
        <taxon>Dikarya</taxon>
        <taxon>Ascomycota</taxon>
        <taxon>Pezizomycotina</taxon>
        <taxon>Dothideomycetes</taxon>
        <taxon>Pleosporomycetidae</taxon>
        <taxon>Pleosporales</taxon>
        <taxon>Pleosporineae</taxon>
        <taxon>Pleosporaceae</taxon>
        <taxon>Exserohilum</taxon>
    </lineage>
</organism>